<dbReference type="EMBL" id="PGOL01000210">
    <property type="protein sequence ID" value="PKI74336.1"/>
    <property type="molecule type" value="Genomic_DNA"/>
</dbReference>
<organism evidence="1 2">
    <name type="scientific">Punica granatum</name>
    <name type="common">Pomegranate</name>
    <dbReference type="NCBI Taxonomy" id="22663"/>
    <lineage>
        <taxon>Eukaryota</taxon>
        <taxon>Viridiplantae</taxon>
        <taxon>Streptophyta</taxon>
        <taxon>Embryophyta</taxon>
        <taxon>Tracheophyta</taxon>
        <taxon>Spermatophyta</taxon>
        <taxon>Magnoliopsida</taxon>
        <taxon>eudicotyledons</taxon>
        <taxon>Gunneridae</taxon>
        <taxon>Pentapetalae</taxon>
        <taxon>rosids</taxon>
        <taxon>malvids</taxon>
        <taxon>Myrtales</taxon>
        <taxon>Lythraceae</taxon>
        <taxon>Punica</taxon>
    </lineage>
</organism>
<dbReference type="PANTHER" id="PTHR33210:SF16">
    <property type="entry name" value="OS04G0517000 PROTEIN"/>
    <property type="match status" value="1"/>
</dbReference>
<dbReference type="PANTHER" id="PTHR33210">
    <property type="entry name" value="PROTODERMAL FACTOR 1"/>
    <property type="match status" value="1"/>
</dbReference>
<dbReference type="Proteomes" id="UP000233551">
    <property type="component" value="Unassembled WGS sequence"/>
</dbReference>
<comment type="caution">
    <text evidence="1">The sequence shown here is derived from an EMBL/GenBank/DDBJ whole genome shotgun (WGS) entry which is preliminary data.</text>
</comment>
<dbReference type="InterPro" id="IPR039923">
    <property type="entry name" value="Protodermal_1"/>
</dbReference>
<proteinExistence type="predicted"/>
<evidence type="ECO:0000313" key="1">
    <source>
        <dbReference type="EMBL" id="PKI74336.1"/>
    </source>
</evidence>
<evidence type="ECO:0000313" key="2">
    <source>
        <dbReference type="Proteomes" id="UP000233551"/>
    </source>
</evidence>
<dbReference type="STRING" id="22663.A0A2I0L2E6"/>
<sequence>MGNKNAPPSTIQPLLLLLLILCSVTPFSVAGAGRGRRQLGFFYTRTRGRCTPQYWSGIREHWPRMVPPASTVWKAFGSRAVELRYGSGLTLLESTVGDSGEGDSFRRLLKQGTAALLNSYGRKGYPYRAWEVKSLVIQATVSAEAAAAQARVFAAANEACD</sequence>
<gene>
    <name evidence="1" type="ORF">CRG98_005216</name>
</gene>
<accession>A0A2I0L2E6</accession>
<name>A0A2I0L2E6_PUNGR</name>
<protein>
    <submittedName>
        <fullName evidence="1">Uncharacterized protein</fullName>
    </submittedName>
</protein>
<keyword evidence="2" id="KW-1185">Reference proteome</keyword>
<dbReference type="GeneID" id="116206188"/>
<dbReference type="AlphaFoldDB" id="A0A2I0L2E6"/>
<reference evidence="1 2" key="1">
    <citation type="submission" date="2017-11" db="EMBL/GenBank/DDBJ databases">
        <title>De-novo sequencing of pomegranate (Punica granatum L.) genome.</title>
        <authorList>
            <person name="Akparov Z."/>
            <person name="Amiraslanov A."/>
            <person name="Hajiyeva S."/>
            <person name="Abbasov M."/>
            <person name="Kaur K."/>
            <person name="Hamwieh A."/>
            <person name="Solovyev V."/>
            <person name="Salamov A."/>
            <person name="Braich B."/>
            <person name="Kosarev P."/>
            <person name="Mahmoud A."/>
            <person name="Hajiyev E."/>
            <person name="Babayeva S."/>
            <person name="Izzatullayeva V."/>
            <person name="Mammadov A."/>
            <person name="Mammadov A."/>
            <person name="Sharifova S."/>
            <person name="Ojaghi J."/>
            <person name="Eynullazada K."/>
            <person name="Bayramov B."/>
            <person name="Abdulazimova A."/>
            <person name="Shahmuradov I."/>
        </authorList>
    </citation>
    <scope>NUCLEOTIDE SEQUENCE [LARGE SCALE GENOMIC DNA]</scope>
    <source>
        <strain evidence="2">cv. AG2017</strain>
        <tissue evidence="1">Leaf</tissue>
    </source>
</reference>
<dbReference type="OrthoDB" id="1939167at2759"/>